<evidence type="ECO:0000313" key="2">
    <source>
        <dbReference type="Proteomes" id="UP000237798"/>
    </source>
</evidence>
<name>A0A2T0BS03_9CLOT</name>
<reference evidence="1 2" key="1">
    <citation type="submission" date="2018-03" db="EMBL/GenBank/DDBJ databases">
        <title>Genome sequence of Clostridium luticellarii DSM 29923.</title>
        <authorList>
            <person name="Poehlein A."/>
            <person name="Daniel R."/>
        </authorList>
    </citation>
    <scope>NUCLEOTIDE SEQUENCE [LARGE SCALE GENOMIC DNA]</scope>
    <source>
        <strain evidence="1 2">DSM 29923</strain>
    </source>
</reference>
<proteinExistence type="predicted"/>
<organism evidence="1 2">
    <name type="scientific">Clostridium luticellarii</name>
    <dbReference type="NCBI Taxonomy" id="1691940"/>
    <lineage>
        <taxon>Bacteria</taxon>
        <taxon>Bacillati</taxon>
        <taxon>Bacillota</taxon>
        <taxon>Clostridia</taxon>
        <taxon>Eubacteriales</taxon>
        <taxon>Clostridiaceae</taxon>
        <taxon>Clostridium</taxon>
    </lineage>
</organism>
<keyword evidence="2" id="KW-1185">Reference proteome</keyword>
<sequence length="33" mass="4111">MRKQHDKQFKENSVRYYMDHKELEIRGCALNLE</sequence>
<dbReference type="Proteomes" id="UP000237798">
    <property type="component" value="Unassembled WGS sequence"/>
</dbReference>
<gene>
    <name evidence="1" type="ORF">CLLU_04770</name>
</gene>
<accession>A0A2T0BS03</accession>
<dbReference type="AlphaFoldDB" id="A0A2T0BS03"/>
<protein>
    <submittedName>
        <fullName evidence="1">Uncharacterized protein</fullName>
    </submittedName>
</protein>
<evidence type="ECO:0000313" key="1">
    <source>
        <dbReference type="EMBL" id="PRR86676.1"/>
    </source>
</evidence>
<comment type="caution">
    <text evidence="1">The sequence shown here is derived from an EMBL/GenBank/DDBJ whole genome shotgun (WGS) entry which is preliminary data.</text>
</comment>
<dbReference type="EMBL" id="PVXP01000003">
    <property type="protein sequence ID" value="PRR86676.1"/>
    <property type="molecule type" value="Genomic_DNA"/>
</dbReference>